<dbReference type="Pfam" id="PF00563">
    <property type="entry name" value="EAL"/>
    <property type="match status" value="1"/>
</dbReference>
<dbReference type="Proteomes" id="UP000367750">
    <property type="component" value="Unassembled WGS sequence"/>
</dbReference>
<evidence type="ECO:0000259" key="1">
    <source>
        <dbReference type="PROSITE" id="PS50883"/>
    </source>
</evidence>
<dbReference type="CDD" id="cd01948">
    <property type="entry name" value="EAL"/>
    <property type="match status" value="1"/>
</dbReference>
<dbReference type="OrthoDB" id="581425at2"/>
<comment type="caution">
    <text evidence="2">The sequence shown here is derived from an EMBL/GenBank/DDBJ whole genome shotgun (WGS) entry which is preliminary data.</text>
</comment>
<dbReference type="RefSeq" id="WP_150458900.1">
    <property type="nucleotide sequence ID" value="NZ_VYKK01000020.1"/>
</dbReference>
<organism evidence="2 3">
    <name type="scientific">Paenibacillus spiritus</name>
    <dbReference type="NCBI Taxonomy" id="2496557"/>
    <lineage>
        <taxon>Bacteria</taxon>
        <taxon>Bacillati</taxon>
        <taxon>Bacillota</taxon>
        <taxon>Bacilli</taxon>
        <taxon>Bacillales</taxon>
        <taxon>Paenibacillaceae</taxon>
        <taxon>Paenibacillus</taxon>
    </lineage>
</organism>
<dbReference type="EMBL" id="VYKK01000020">
    <property type="protein sequence ID" value="KAA9000984.1"/>
    <property type="molecule type" value="Genomic_DNA"/>
</dbReference>
<dbReference type="InterPro" id="IPR050706">
    <property type="entry name" value="Cyclic-di-GMP_PDE-like"/>
</dbReference>
<accession>A0A5J5G456</accession>
<dbReference type="InterPro" id="IPR001633">
    <property type="entry name" value="EAL_dom"/>
</dbReference>
<protein>
    <submittedName>
        <fullName evidence="2">EAL domain-containing protein</fullName>
    </submittedName>
</protein>
<gene>
    <name evidence="2" type="ORF">F4V43_14145</name>
</gene>
<name>A0A5J5G456_9BACL</name>
<feature type="domain" description="EAL" evidence="1">
    <location>
        <begin position="103"/>
        <end position="343"/>
    </location>
</feature>
<dbReference type="PANTHER" id="PTHR33121">
    <property type="entry name" value="CYCLIC DI-GMP PHOSPHODIESTERASE PDEF"/>
    <property type="match status" value="1"/>
</dbReference>
<dbReference type="SUPFAM" id="SSF141868">
    <property type="entry name" value="EAL domain-like"/>
    <property type="match status" value="1"/>
</dbReference>
<dbReference type="PANTHER" id="PTHR33121:SF15">
    <property type="entry name" value="BLUE LIGHT- AND TEMPERATURE-REGULATED ANTIREPRESSOR BLUF"/>
    <property type="match status" value="1"/>
</dbReference>
<evidence type="ECO:0000313" key="2">
    <source>
        <dbReference type="EMBL" id="KAA9000984.1"/>
    </source>
</evidence>
<dbReference type="GO" id="GO:0071111">
    <property type="term" value="F:cyclic-guanylate-specific phosphodiesterase activity"/>
    <property type="evidence" value="ECO:0007669"/>
    <property type="project" value="InterPro"/>
</dbReference>
<dbReference type="InterPro" id="IPR035919">
    <property type="entry name" value="EAL_sf"/>
</dbReference>
<dbReference type="PROSITE" id="PS50883">
    <property type="entry name" value="EAL"/>
    <property type="match status" value="1"/>
</dbReference>
<evidence type="ECO:0000313" key="3">
    <source>
        <dbReference type="Proteomes" id="UP000367750"/>
    </source>
</evidence>
<proteinExistence type="predicted"/>
<dbReference type="Gene3D" id="3.20.20.450">
    <property type="entry name" value="EAL domain"/>
    <property type="match status" value="1"/>
</dbReference>
<dbReference type="SMART" id="SM00052">
    <property type="entry name" value="EAL"/>
    <property type="match status" value="1"/>
</dbReference>
<reference evidence="2 3" key="1">
    <citation type="submission" date="2019-09" db="EMBL/GenBank/DDBJ databases">
        <title>Bacillus ochoae sp. nov., Paenibacillus whitsoniae sp. nov., Paenibacillus spiritus sp. nov. Isolated from the Mars Exploration Rover during spacecraft assembly.</title>
        <authorList>
            <person name="Seuylemezian A."/>
            <person name="Vaishampayan P."/>
        </authorList>
    </citation>
    <scope>NUCLEOTIDE SEQUENCE [LARGE SCALE GENOMIC DNA]</scope>
    <source>
        <strain evidence="2 3">MER_111</strain>
    </source>
</reference>
<dbReference type="AlphaFoldDB" id="A0A5J5G456"/>
<keyword evidence="3" id="KW-1185">Reference proteome</keyword>
<sequence length="343" mass="38338">MHCSDCSRVEPIEDSGEIRIRQATPEWAEAAREAGITVEGQDSGSYSIPYATRDELLTCLERLRAYPANAGTDRPLQVGFRGHFAGRQSDHLQRWFGLEQLEARFRSADLIDIISRAEFCSYLQPIVDRDGAAFGYEFLLRPLPGGSPFQPYELFEAARRSGFHSFLDRAARISAIEAGTRQVPKGLKRFINFLPSSIYNPKYCLTHTFAAIERLDQDPRDFVFEVVESERITDITHLASIFAEYRRHGIGVALDDVGAGFSTIEVLQRLQPDFVKIDRGLVSFCDADYAKQAAIREIAAQAHAYGGTVLAEGIERREEFECCLGLGAELGQGYLFGRPVAEL</sequence>